<dbReference type="Proteomes" id="UP001596312">
    <property type="component" value="Unassembled WGS sequence"/>
</dbReference>
<evidence type="ECO:0000313" key="4">
    <source>
        <dbReference type="Proteomes" id="UP001596312"/>
    </source>
</evidence>
<accession>A0ABD5V9A7</accession>
<gene>
    <name evidence="3" type="ORF">ACFQGH_16090</name>
</gene>
<dbReference type="CDD" id="cd00293">
    <property type="entry name" value="USP-like"/>
    <property type="match status" value="1"/>
</dbReference>
<dbReference type="PANTHER" id="PTHR46268:SF24">
    <property type="entry name" value="UNIVERSAL STRESS PROTEIN"/>
    <property type="match status" value="1"/>
</dbReference>
<dbReference type="RefSeq" id="WP_340605298.1">
    <property type="nucleotide sequence ID" value="NZ_JBBMXV010000005.1"/>
</dbReference>
<dbReference type="PANTHER" id="PTHR46268">
    <property type="entry name" value="STRESS RESPONSE PROTEIN NHAX"/>
    <property type="match status" value="1"/>
</dbReference>
<evidence type="ECO:0000259" key="2">
    <source>
        <dbReference type="Pfam" id="PF00582"/>
    </source>
</evidence>
<proteinExistence type="inferred from homology"/>
<organism evidence="3 4">
    <name type="scientific">Halalkalicoccus tibetensis</name>
    <dbReference type="NCBI Taxonomy" id="175632"/>
    <lineage>
        <taxon>Archaea</taxon>
        <taxon>Methanobacteriati</taxon>
        <taxon>Methanobacteriota</taxon>
        <taxon>Stenosarchaea group</taxon>
        <taxon>Halobacteria</taxon>
        <taxon>Halobacteriales</taxon>
        <taxon>Halococcaceae</taxon>
        <taxon>Halalkalicoccus</taxon>
    </lineage>
</organism>
<dbReference type="AlphaFoldDB" id="A0ABD5V9A7"/>
<keyword evidence="4" id="KW-1185">Reference proteome</keyword>
<protein>
    <submittedName>
        <fullName evidence="3">Universal stress protein</fullName>
    </submittedName>
</protein>
<dbReference type="PRINTS" id="PR01438">
    <property type="entry name" value="UNVRSLSTRESS"/>
</dbReference>
<dbReference type="InterPro" id="IPR014729">
    <property type="entry name" value="Rossmann-like_a/b/a_fold"/>
</dbReference>
<comment type="similarity">
    <text evidence="1">Belongs to the universal stress protein A family.</text>
</comment>
<dbReference type="EMBL" id="JBHSXQ010000005">
    <property type="protein sequence ID" value="MFC6906715.1"/>
    <property type="molecule type" value="Genomic_DNA"/>
</dbReference>
<evidence type="ECO:0000256" key="1">
    <source>
        <dbReference type="ARBA" id="ARBA00008791"/>
    </source>
</evidence>
<dbReference type="SUPFAM" id="SSF52402">
    <property type="entry name" value="Adenine nucleotide alpha hydrolases-like"/>
    <property type="match status" value="1"/>
</dbReference>
<dbReference type="InterPro" id="IPR006015">
    <property type="entry name" value="Universal_stress_UspA"/>
</dbReference>
<feature type="domain" description="UspA" evidence="2">
    <location>
        <begin position="3"/>
        <end position="140"/>
    </location>
</feature>
<comment type="caution">
    <text evidence="3">The sequence shown here is derived from an EMBL/GenBank/DDBJ whole genome shotgun (WGS) entry which is preliminary data.</text>
</comment>
<dbReference type="Gene3D" id="3.40.50.620">
    <property type="entry name" value="HUPs"/>
    <property type="match status" value="1"/>
</dbReference>
<dbReference type="InterPro" id="IPR006016">
    <property type="entry name" value="UspA"/>
</dbReference>
<evidence type="ECO:0000313" key="3">
    <source>
        <dbReference type="EMBL" id="MFC6906715.1"/>
    </source>
</evidence>
<dbReference type="Pfam" id="PF00582">
    <property type="entry name" value="Usp"/>
    <property type="match status" value="1"/>
</dbReference>
<name>A0ABD5V9A7_9EURY</name>
<sequence>MDQRILVPFDGSDASETALERALEENPNAEITALNVLDSAELAYGGVQDSAAESLTDAQREEAEELLERAEDHATDHGATLQTALEVGEPGEAIVEYANENDIDHIIMGSHGRSGLSRIVVGSVAETVVRNSPLTVTIAR</sequence>
<dbReference type="PIRSF" id="PIRSF006276">
    <property type="entry name" value="UspA"/>
    <property type="match status" value="1"/>
</dbReference>
<reference evidence="3 4" key="1">
    <citation type="journal article" date="2019" name="Int. J. Syst. Evol. Microbiol.">
        <title>The Global Catalogue of Microorganisms (GCM) 10K type strain sequencing project: providing services to taxonomists for standard genome sequencing and annotation.</title>
        <authorList>
            <consortium name="The Broad Institute Genomics Platform"/>
            <consortium name="The Broad Institute Genome Sequencing Center for Infectious Disease"/>
            <person name="Wu L."/>
            <person name="Ma J."/>
        </authorList>
    </citation>
    <scope>NUCLEOTIDE SEQUENCE [LARGE SCALE GENOMIC DNA]</scope>
    <source>
        <strain evidence="3 4">CGMCC 1.3240</strain>
    </source>
</reference>